<organism evidence="1">
    <name type="scientific">uncultured Bacillus sp</name>
    <dbReference type="NCBI Taxonomy" id="83428"/>
    <lineage>
        <taxon>Bacteria</taxon>
        <taxon>Bacillati</taxon>
        <taxon>Bacillota</taxon>
        <taxon>Bacilli</taxon>
        <taxon>Bacillales</taxon>
        <taxon>Bacillaceae</taxon>
        <taxon>Bacillus</taxon>
        <taxon>environmental samples</taxon>
    </lineage>
</organism>
<dbReference type="PANTHER" id="PTHR43002">
    <property type="entry name" value="GLYCOGEN DEBRANCHING ENZYME"/>
    <property type="match status" value="1"/>
</dbReference>
<sequence length="121" mass="13345">KGYLTGDLGKIDDFKYAYAACSIRINHNPLFQNPLQSIDYVECHDNNTLYDKLKASLGGESETSILERLKMINAIVVFGGGIPFIHAGQEIGATKNMNDNTFDAGDDLNGLDYGLAVKRWD</sequence>
<accession>A0A060BRP2</accession>
<dbReference type="AlphaFoldDB" id="A0A060BRP2"/>
<name>A0A060BRP2_9BACI</name>
<evidence type="ECO:0000313" key="1">
    <source>
        <dbReference type="EMBL" id="AIA85624.1"/>
    </source>
</evidence>
<feature type="non-terminal residue" evidence="1">
    <location>
        <position position="1"/>
    </location>
</feature>
<feature type="non-terminal residue" evidence="1">
    <location>
        <position position="121"/>
    </location>
</feature>
<dbReference type="EMBL" id="KF118363">
    <property type="protein sequence ID" value="AIA85624.1"/>
    <property type="molecule type" value="Genomic_DNA"/>
</dbReference>
<reference evidence="1" key="1">
    <citation type="journal article" date="2013" name="Environ. Microbiol.">
        <title>Seasonally variable intestinal metagenomes of the red palm weevil (Rhynchophorus ferrugineus).</title>
        <authorList>
            <person name="Jia S."/>
            <person name="Zhang X."/>
            <person name="Zhang G."/>
            <person name="Yin A."/>
            <person name="Zhang S."/>
            <person name="Li F."/>
            <person name="Wang L."/>
            <person name="Zhao D."/>
            <person name="Yun Q."/>
            <person name="Tala"/>
            <person name="Wang J."/>
            <person name="Sun G."/>
            <person name="Baabdullah M."/>
            <person name="Yu X."/>
            <person name="Hu S."/>
            <person name="Al-Mssallem I.S."/>
            <person name="Yu J."/>
        </authorList>
    </citation>
    <scope>NUCLEOTIDE SEQUENCE</scope>
</reference>
<protein>
    <submittedName>
        <fullName evidence="1">CAZy families CBM48|GH13 protein</fullName>
    </submittedName>
</protein>
<dbReference type="SUPFAM" id="SSF51445">
    <property type="entry name" value="(Trans)glycosidases"/>
    <property type="match status" value="1"/>
</dbReference>
<proteinExistence type="predicted"/>
<dbReference type="InterPro" id="IPR017853">
    <property type="entry name" value="GH"/>
</dbReference>
<dbReference type="Gene3D" id="3.20.20.80">
    <property type="entry name" value="Glycosidases"/>
    <property type="match status" value="1"/>
</dbReference>